<evidence type="ECO:0000256" key="1">
    <source>
        <dbReference type="ARBA" id="ARBA00005953"/>
    </source>
</evidence>
<proteinExistence type="inferred from homology"/>
<evidence type="ECO:0000256" key="2">
    <source>
        <dbReference type="ARBA" id="ARBA00022801"/>
    </source>
</evidence>
<comment type="similarity">
    <text evidence="1">Belongs to the 4-hydroxybenzoyl-CoA thioesterase family.</text>
</comment>
<evidence type="ECO:0000313" key="4">
    <source>
        <dbReference type="Proteomes" id="UP000319004"/>
    </source>
</evidence>
<dbReference type="PANTHER" id="PTHR31793">
    <property type="entry name" value="4-HYDROXYBENZOYL-COA THIOESTERASE FAMILY MEMBER"/>
    <property type="match status" value="1"/>
</dbReference>
<dbReference type="KEGG" id="snep:Enr13x_18330"/>
<dbReference type="Proteomes" id="UP000319004">
    <property type="component" value="Chromosome"/>
</dbReference>
<protein>
    <submittedName>
        <fullName evidence="3">Acyl-ACP thioesterase</fullName>
    </submittedName>
</protein>
<organism evidence="3 4">
    <name type="scientific">Stieleria neptunia</name>
    <dbReference type="NCBI Taxonomy" id="2527979"/>
    <lineage>
        <taxon>Bacteria</taxon>
        <taxon>Pseudomonadati</taxon>
        <taxon>Planctomycetota</taxon>
        <taxon>Planctomycetia</taxon>
        <taxon>Pirellulales</taxon>
        <taxon>Pirellulaceae</taxon>
        <taxon>Stieleria</taxon>
    </lineage>
</organism>
<keyword evidence="2" id="KW-0378">Hydrolase</keyword>
<dbReference type="Pfam" id="PF13279">
    <property type="entry name" value="4HBT_2"/>
    <property type="match status" value="1"/>
</dbReference>
<sequence length="164" mass="18745">MTQSIEDHAATATDAHFDIVHTVAEDEIDAQQHVHNLRYVQWTLWAAGRHTESIGWDAKAALARGLGWVVREHSIQYRGAALAGNEIIVRTWVHDLQRFASRRKYLICRPADRTVLAKVETRWVFVDLNRHKALPIPDEAKQHLVICPTPPPLPWEPARSQRDA</sequence>
<gene>
    <name evidence="3" type="ORF">Enr13x_18330</name>
</gene>
<dbReference type="CDD" id="cd00586">
    <property type="entry name" value="4HBT"/>
    <property type="match status" value="1"/>
</dbReference>
<evidence type="ECO:0000313" key="3">
    <source>
        <dbReference type="EMBL" id="QDV41990.1"/>
    </source>
</evidence>
<dbReference type="PANTHER" id="PTHR31793:SF27">
    <property type="entry name" value="NOVEL THIOESTERASE SUPERFAMILY DOMAIN AND SAPOSIN A-TYPE DOMAIN CONTAINING PROTEIN (0610012H03RIK)"/>
    <property type="match status" value="1"/>
</dbReference>
<dbReference type="EMBL" id="CP037423">
    <property type="protein sequence ID" value="QDV41990.1"/>
    <property type="molecule type" value="Genomic_DNA"/>
</dbReference>
<dbReference type="GO" id="GO:0047617">
    <property type="term" value="F:fatty acyl-CoA hydrolase activity"/>
    <property type="evidence" value="ECO:0007669"/>
    <property type="project" value="TreeGrafter"/>
</dbReference>
<dbReference type="AlphaFoldDB" id="A0A518HMF0"/>
<dbReference type="InterPro" id="IPR029069">
    <property type="entry name" value="HotDog_dom_sf"/>
</dbReference>
<dbReference type="Gene3D" id="3.10.129.10">
    <property type="entry name" value="Hotdog Thioesterase"/>
    <property type="match status" value="1"/>
</dbReference>
<keyword evidence="4" id="KW-1185">Reference proteome</keyword>
<dbReference type="InterPro" id="IPR050563">
    <property type="entry name" value="4-hydroxybenzoyl-CoA_TE"/>
</dbReference>
<dbReference type="SUPFAM" id="SSF54637">
    <property type="entry name" value="Thioesterase/thiol ester dehydrase-isomerase"/>
    <property type="match status" value="1"/>
</dbReference>
<reference evidence="3 4" key="1">
    <citation type="submission" date="2019-03" db="EMBL/GenBank/DDBJ databases">
        <title>Deep-cultivation of Planctomycetes and their phenomic and genomic characterization uncovers novel biology.</title>
        <authorList>
            <person name="Wiegand S."/>
            <person name="Jogler M."/>
            <person name="Boedeker C."/>
            <person name="Pinto D."/>
            <person name="Vollmers J."/>
            <person name="Rivas-Marin E."/>
            <person name="Kohn T."/>
            <person name="Peeters S.H."/>
            <person name="Heuer A."/>
            <person name="Rast P."/>
            <person name="Oberbeckmann S."/>
            <person name="Bunk B."/>
            <person name="Jeske O."/>
            <person name="Meyerdierks A."/>
            <person name="Storesund J.E."/>
            <person name="Kallscheuer N."/>
            <person name="Luecker S."/>
            <person name="Lage O.M."/>
            <person name="Pohl T."/>
            <person name="Merkel B.J."/>
            <person name="Hornburger P."/>
            <person name="Mueller R.-W."/>
            <person name="Bruemmer F."/>
            <person name="Labrenz M."/>
            <person name="Spormann A.M."/>
            <person name="Op den Camp H."/>
            <person name="Overmann J."/>
            <person name="Amann R."/>
            <person name="Jetten M.S.M."/>
            <person name="Mascher T."/>
            <person name="Medema M.H."/>
            <person name="Devos D.P."/>
            <person name="Kaster A.-K."/>
            <person name="Ovreas L."/>
            <person name="Rohde M."/>
            <person name="Galperin M.Y."/>
            <person name="Jogler C."/>
        </authorList>
    </citation>
    <scope>NUCLEOTIDE SEQUENCE [LARGE SCALE GENOMIC DNA]</scope>
    <source>
        <strain evidence="3 4">Enr13</strain>
    </source>
</reference>
<accession>A0A518HMF0</accession>
<name>A0A518HMF0_9BACT</name>
<dbReference type="RefSeq" id="WP_231744167.1">
    <property type="nucleotide sequence ID" value="NZ_CP037423.1"/>
</dbReference>